<gene>
    <name evidence="10" type="ORF">MNBD_GAMMA24-284</name>
</gene>
<dbReference type="PANTHER" id="PTHR47861:SF3">
    <property type="entry name" value="FKBP-TYPE PEPTIDYL-PROLYL CIS-TRANS ISOMERASE SLYD"/>
    <property type="match status" value="1"/>
</dbReference>
<comment type="subcellular location">
    <subcellularLocation>
        <location evidence="2">Cytoplasm</location>
    </subcellularLocation>
</comment>
<keyword evidence="7" id="KW-0143">Chaperone</keyword>
<dbReference type="EC" id="5.2.1.8" evidence="4"/>
<dbReference type="AlphaFoldDB" id="A0A3B1BCJ2"/>
<dbReference type="InterPro" id="IPR001179">
    <property type="entry name" value="PPIase_FKBP_dom"/>
</dbReference>
<dbReference type="GO" id="GO:0042026">
    <property type="term" value="P:protein refolding"/>
    <property type="evidence" value="ECO:0007669"/>
    <property type="project" value="UniProtKB-ARBA"/>
</dbReference>
<evidence type="ECO:0000256" key="4">
    <source>
        <dbReference type="ARBA" id="ARBA00013194"/>
    </source>
</evidence>
<dbReference type="PANTHER" id="PTHR47861">
    <property type="entry name" value="FKBP-TYPE PEPTIDYL-PROLYL CIS-TRANS ISOMERASE SLYD"/>
    <property type="match status" value="1"/>
</dbReference>
<comment type="similarity">
    <text evidence="3">Belongs to the FKBP-type PPIase family.</text>
</comment>
<evidence type="ECO:0000256" key="6">
    <source>
        <dbReference type="ARBA" id="ARBA00023110"/>
    </source>
</evidence>
<evidence type="ECO:0000256" key="3">
    <source>
        <dbReference type="ARBA" id="ARBA00006577"/>
    </source>
</evidence>
<evidence type="ECO:0000256" key="2">
    <source>
        <dbReference type="ARBA" id="ARBA00004496"/>
    </source>
</evidence>
<keyword evidence="5" id="KW-0963">Cytoplasm</keyword>
<dbReference type="GO" id="GO:0003755">
    <property type="term" value="F:peptidyl-prolyl cis-trans isomerase activity"/>
    <property type="evidence" value="ECO:0007669"/>
    <property type="project" value="UniProtKB-KW"/>
</dbReference>
<evidence type="ECO:0000256" key="8">
    <source>
        <dbReference type="ARBA" id="ARBA00023235"/>
    </source>
</evidence>
<sequence length="165" mass="18152">MSEQSVEKNKVVTFTYIIMDESGGVQEQSDIPMSYLHGADDKIFPAVMQALEGHQVGDKVEIVLPPKEGFGEYDASLTYRDKIENVPPEYQQIGAEAEFRSETGESMKMTVVKIENGEVILDGNHPFAGKTMTFKVNISAIRDAAEEEIRTGKLVTDGPDLGTAH</sequence>
<name>A0A3B1BCJ2_9ZZZZ</name>
<reference evidence="10" key="1">
    <citation type="submission" date="2018-06" db="EMBL/GenBank/DDBJ databases">
        <authorList>
            <person name="Zhirakovskaya E."/>
        </authorList>
    </citation>
    <scope>NUCLEOTIDE SEQUENCE</scope>
</reference>
<organism evidence="10">
    <name type="scientific">hydrothermal vent metagenome</name>
    <dbReference type="NCBI Taxonomy" id="652676"/>
    <lineage>
        <taxon>unclassified sequences</taxon>
        <taxon>metagenomes</taxon>
        <taxon>ecological metagenomes</taxon>
    </lineage>
</organism>
<dbReference type="PROSITE" id="PS50059">
    <property type="entry name" value="FKBP_PPIASE"/>
    <property type="match status" value="1"/>
</dbReference>
<evidence type="ECO:0000256" key="7">
    <source>
        <dbReference type="ARBA" id="ARBA00023186"/>
    </source>
</evidence>
<evidence type="ECO:0000256" key="1">
    <source>
        <dbReference type="ARBA" id="ARBA00000971"/>
    </source>
</evidence>
<feature type="domain" description="PPIase FKBP-type" evidence="9">
    <location>
        <begin position="9"/>
        <end position="88"/>
    </location>
</feature>
<protein>
    <recommendedName>
        <fullName evidence="4">peptidylprolyl isomerase</fullName>
        <ecNumber evidence="4">5.2.1.8</ecNumber>
    </recommendedName>
</protein>
<keyword evidence="8 10" id="KW-0413">Isomerase</keyword>
<dbReference type="EMBL" id="UOFZ01000010">
    <property type="protein sequence ID" value="VAX12061.1"/>
    <property type="molecule type" value="Genomic_DNA"/>
</dbReference>
<comment type="catalytic activity">
    <reaction evidence="1">
        <text>[protein]-peptidylproline (omega=180) = [protein]-peptidylproline (omega=0)</text>
        <dbReference type="Rhea" id="RHEA:16237"/>
        <dbReference type="Rhea" id="RHEA-COMP:10747"/>
        <dbReference type="Rhea" id="RHEA-COMP:10748"/>
        <dbReference type="ChEBI" id="CHEBI:83833"/>
        <dbReference type="ChEBI" id="CHEBI:83834"/>
        <dbReference type="EC" id="5.2.1.8"/>
    </reaction>
</comment>
<accession>A0A3B1BCJ2</accession>
<dbReference type="Gene3D" id="3.10.50.40">
    <property type="match status" value="1"/>
</dbReference>
<evidence type="ECO:0000259" key="9">
    <source>
        <dbReference type="PROSITE" id="PS50059"/>
    </source>
</evidence>
<dbReference type="InterPro" id="IPR046357">
    <property type="entry name" value="PPIase_dom_sf"/>
</dbReference>
<evidence type="ECO:0000256" key="5">
    <source>
        <dbReference type="ARBA" id="ARBA00022490"/>
    </source>
</evidence>
<dbReference type="SUPFAM" id="SSF54534">
    <property type="entry name" value="FKBP-like"/>
    <property type="match status" value="1"/>
</dbReference>
<dbReference type="GO" id="GO:0005737">
    <property type="term" value="C:cytoplasm"/>
    <property type="evidence" value="ECO:0007669"/>
    <property type="project" value="UniProtKB-SubCell"/>
</dbReference>
<proteinExistence type="inferred from homology"/>
<evidence type="ECO:0000313" key="10">
    <source>
        <dbReference type="EMBL" id="VAX12061.1"/>
    </source>
</evidence>
<keyword evidence="6" id="KW-0697">Rotamase</keyword>
<dbReference type="Pfam" id="PF00254">
    <property type="entry name" value="FKBP_C"/>
    <property type="match status" value="1"/>
</dbReference>